<dbReference type="PROSITE" id="PS50222">
    <property type="entry name" value="EF_HAND_2"/>
    <property type="match status" value="2"/>
</dbReference>
<gene>
    <name evidence="3" type="ORF">GCM10009126_20140</name>
</gene>
<evidence type="ECO:0000256" key="1">
    <source>
        <dbReference type="SAM" id="SignalP"/>
    </source>
</evidence>
<evidence type="ECO:0000313" key="3">
    <source>
        <dbReference type="EMBL" id="GAA0254955.1"/>
    </source>
</evidence>
<dbReference type="PROSITE" id="PS00018">
    <property type="entry name" value="EF_HAND_1"/>
    <property type="match status" value="2"/>
</dbReference>
<dbReference type="SUPFAM" id="SSF47473">
    <property type="entry name" value="EF-hand"/>
    <property type="match status" value="1"/>
</dbReference>
<organism evidence="3 4">
    <name type="scientific">Rhodanobacter caeni</name>
    <dbReference type="NCBI Taxonomy" id="657654"/>
    <lineage>
        <taxon>Bacteria</taxon>
        <taxon>Pseudomonadati</taxon>
        <taxon>Pseudomonadota</taxon>
        <taxon>Gammaproteobacteria</taxon>
        <taxon>Lysobacterales</taxon>
        <taxon>Rhodanobacteraceae</taxon>
        <taxon>Rhodanobacter</taxon>
    </lineage>
</organism>
<feature type="domain" description="EF-hand" evidence="2">
    <location>
        <begin position="49"/>
        <end position="74"/>
    </location>
</feature>
<proteinExistence type="predicted"/>
<keyword evidence="4" id="KW-1185">Reference proteome</keyword>
<evidence type="ECO:0000313" key="4">
    <source>
        <dbReference type="Proteomes" id="UP001500657"/>
    </source>
</evidence>
<feature type="domain" description="EF-hand" evidence="2">
    <location>
        <begin position="101"/>
        <end position="131"/>
    </location>
</feature>
<dbReference type="RefSeq" id="WP_343882651.1">
    <property type="nucleotide sequence ID" value="NZ_BAAAFO010000003.1"/>
</dbReference>
<keyword evidence="1" id="KW-0732">Signal</keyword>
<dbReference type="InterPro" id="IPR018247">
    <property type="entry name" value="EF_Hand_1_Ca_BS"/>
</dbReference>
<comment type="caution">
    <text evidence="3">The sequence shown here is derived from an EMBL/GenBank/DDBJ whole genome shotgun (WGS) entry which is preliminary data.</text>
</comment>
<evidence type="ECO:0000259" key="2">
    <source>
        <dbReference type="PROSITE" id="PS50222"/>
    </source>
</evidence>
<dbReference type="Pfam" id="PF13202">
    <property type="entry name" value="EF-hand_5"/>
    <property type="match status" value="3"/>
</dbReference>
<reference evidence="3 4" key="1">
    <citation type="journal article" date="2019" name="Int. J. Syst. Evol. Microbiol.">
        <title>The Global Catalogue of Microorganisms (GCM) 10K type strain sequencing project: providing services to taxonomists for standard genome sequencing and annotation.</title>
        <authorList>
            <consortium name="The Broad Institute Genomics Platform"/>
            <consortium name="The Broad Institute Genome Sequencing Center for Infectious Disease"/>
            <person name="Wu L."/>
            <person name="Ma J."/>
        </authorList>
    </citation>
    <scope>NUCLEOTIDE SEQUENCE [LARGE SCALE GENOMIC DNA]</scope>
    <source>
        <strain evidence="3 4">JCM 16242</strain>
    </source>
</reference>
<name>A0ABN0UM73_9GAMM</name>
<dbReference type="Gene3D" id="1.10.238.10">
    <property type="entry name" value="EF-hand"/>
    <property type="match status" value="1"/>
</dbReference>
<dbReference type="EMBL" id="BAAAFO010000003">
    <property type="protein sequence ID" value="GAA0254955.1"/>
    <property type="molecule type" value="Genomic_DNA"/>
</dbReference>
<sequence>MANALALASARPNCSNAPMRLRLILLLSLCCVGAAHGRDYPATPSGYLAMIDANGDGRISEAEYVDYLSAGFRRMDRNGDNVLDTSELPPGPRHTPRTLAAFQADLAAQFHRLDRNGDGTLSAKELAQPPR</sequence>
<feature type="chain" id="PRO_5046260331" description="EF-hand domain-containing protein" evidence="1">
    <location>
        <begin position="38"/>
        <end position="131"/>
    </location>
</feature>
<protein>
    <recommendedName>
        <fullName evidence="2">EF-hand domain-containing protein</fullName>
    </recommendedName>
</protein>
<dbReference type="Proteomes" id="UP001500657">
    <property type="component" value="Unassembled WGS sequence"/>
</dbReference>
<dbReference type="InterPro" id="IPR002048">
    <property type="entry name" value="EF_hand_dom"/>
</dbReference>
<dbReference type="InterPro" id="IPR011992">
    <property type="entry name" value="EF-hand-dom_pair"/>
</dbReference>
<feature type="signal peptide" evidence="1">
    <location>
        <begin position="1"/>
        <end position="37"/>
    </location>
</feature>
<accession>A0ABN0UM73</accession>